<dbReference type="Proteomes" id="UP000663824">
    <property type="component" value="Unassembled WGS sequence"/>
</dbReference>
<dbReference type="Proteomes" id="UP000663856">
    <property type="component" value="Unassembled WGS sequence"/>
</dbReference>
<dbReference type="EMBL" id="CAJNRF010006244">
    <property type="protein sequence ID" value="CAF2079625.1"/>
    <property type="molecule type" value="Genomic_DNA"/>
</dbReference>
<organism evidence="2 6">
    <name type="scientific">Rotaria magnacalcarata</name>
    <dbReference type="NCBI Taxonomy" id="392030"/>
    <lineage>
        <taxon>Eukaryota</taxon>
        <taxon>Metazoa</taxon>
        <taxon>Spiralia</taxon>
        <taxon>Gnathifera</taxon>
        <taxon>Rotifera</taxon>
        <taxon>Eurotatoria</taxon>
        <taxon>Bdelloidea</taxon>
        <taxon>Philodinida</taxon>
        <taxon>Philodinidae</taxon>
        <taxon>Rotaria</taxon>
    </lineage>
</organism>
<dbReference type="InterPro" id="IPR036444">
    <property type="entry name" value="PLipase_A2_dom_sf"/>
</dbReference>
<dbReference type="GO" id="GO:0004623">
    <property type="term" value="F:phospholipase A2 activity"/>
    <property type="evidence" value="ECO:0007669"/>
    <property type="project" value="InterPro"/>
</dbReference>
<evidence type="ECO:0000313" key="3">
    <source>
        <dbReference type="EMBL" id="CAF1929653.1"/>
    </source>
</evidence>
<dbReference type="EMBL" id="CAJOBG010000061">
    <property type="protein sequence ID" value="CAF3748901.1"/>
    <property type="molecule type" value="Genomic_DNA"/>
</dbReference>
<dbReference type="GO" id="GO:0006644">
    <property type="term" value="P:phospholipid metabolic process"/>
    <property type="evidence" value="ECO:0007669"/>
    <property type="project" value="InterPro"/>
</dbReference>
<dbReference type="EMBL" id="CAJNOW010018504">
    <property type="protein sequence ID" value="CAF1665669.1"/>
    <property type="molecule type" value="Genomic_DNA"/>
</dbReference>
<gene>
    <name evidence="1" type="ORF">CJN711_LOCUS22672</name>
    <name evidence="2" type="ORF">KQP761_LOCUS33048</name>
    <name evidence="3" type="ORF">MBJ925_LOCUS3976</name>
    <name evidence="5" type="ORF">OVN521_LOCUS1011</name>
    <name evidence="4" type="ORF">WKI299_LOCUS15830</name>
</gene>
<keyword evidence="7" id="KW-1185">Reference proteome</keyword>
<sequence length="146" mass="16509">MNDGILKNSDDGVKNSIINKKLALPSFLSSFDRCIPVQAVKELGCILSTNNITFQGLFRSICERHRLCYACGFASNIKKRQCNKIALVKMYNACAIDKTLSAASCIKRSFTKLLILRQDQYRTTSTYPGFSIECRQQCVLDYLRGY</sequence>
<name>A0A816FU41_9BILA</name>
<evidence type="ECO:0000313" key="4">
    <source>
        <dbReference type="EMBL" id="CAF2079625.1"/>
    </source>
</evidence>
<evidence type="ECO:0000313" key="7">
    <source>
        <dbReference type="Proteomes" id="UP000663866"/>
    </source>
</evidence>
<comment type="caution">
    <text evidence="2">The sequence shown here is derived from an EMBL/GenBank/DDBJ whole genome shotgun (WGS) entry which is preliminary data.</text>
</comment>
<protein>
    <submittedName>
        <fullName evidence="2">Uncharacterized protein</fullName>
    </submittedName>
</protein>
<accession>A0A816FU41</accession>
<evidence type="ECO:0000313" key="2">
    <source>
        <dbReference type="EMBL" id="CAF1665669.1"/>
    </source>
</evidence>
<dbReference type="EMBL" id="CAJNOV010010639">
    <property type="protein sequence ID" value="CAF1414563.1"/>
    <property type="molecule type" value="Genomic_DNA"/>
</dbReference>
<proteinExistence type="predicted"/>
<dbReference type="Gene3D" id="1.20.90.10">
    <property type="entry name" value="Phospholipase A2 domain"/>
    <property type="match status" value="1"/>
</dbReference>
<dbReference type="GO" id="GO:0050482">
    <property type="term" value="P:arachidonate secretion"/>
    <property type="evidence" value="ECO:0007669"/>
    <property type="project" value="InterPro"/>
</dbReference>
<dbReference type="Proteomes" id="UP000663866">
    <property type="component" value="Unassembled WGS sequence"/>
</dbReference>
<evidence type="ECO:0000313" key="1">
    <source>
        <dbReference type="EMBL" id="CAF1414563.1"/>
    </source>
</evidence>
<dbReference type="OrthoDB" id="10043382at2759"/>
<evidence type="ECO:0000313" key="5">
    <source>
        <dbReference type="EMBL" id="CAF3748901.1"/>
    </source>
</evidence>
<evidence type="ECO:0000313" key="6">
    <source>
        <dbReference type="Proteomes" id="UP000663834"/>
    </source>
</evidence>
<dbReference type="Proteomes" id="UP000663855">
    <property type="component" value="Unassembled WGS sequence"/>
</dbReference>
<reference evidence="2" key="1">
    <citation type="submission" date="2021-02" db="EMBL/GenBank/DDBJ databases">
        <authorList>
            <person name="Nowell W R."/>
        </authorList>
    </citation>
    <scope>NUCLEOTIDE SEQUENCE</scope>
</reference>
<dbReference type="AlphaFoldDB" id="A0A816FU41"/>
<dbReference type="EMBL" id="CAJNRE010000641">
    <property type="protein sequence ID" value="CAF1929653.1"/>
    <property type="molecule type" value="Genomic_DNA"/>
</dbReference>
<dbReference type="Proteomes" id="UP000663834">
    <property type="component" value="Unassembled WGS sequence"/>
</dbReference>